<protein>
    <recommendedName>
        <fullName evidence="2">HTH merR-type domain-containing protein</fullName>
    </recommendedName>
</protein>
<dbReference type="GO" id="GO:0003700">
    <property type="term" value="F:DNA-binding transcription factor activity"/>
    <property type="evidence" value="ECO:0007669"/>
    <property type="project" value="InterPro"/>
</dbReference>
<accession>A0A919M261</accession>
<dbReference type="Gene3D" id="1.10.1660.10">
    <property type="match status" value="1"/>
</dbReference>
<keyword evidence="1" id="KW-0238">DNA-binding</keyword>
<gene>
    <name evidence="3" type="ORF">Acy02nite_47860</name>
</gene>
<dbReference type="EMBL" id="BOMH01000036">
    <property type="protein sequence ID" value="GID66905.1"/>
    <property type="molecule type" value="Genomic_DNA"/>
</dbReference>
<dbReference type="SMART" id="SM00422">
    <property type="entry name" value="HTH_MERR"/>
    <property type="match status" value="1"/>
</dbReference>
<dbReference type="Proteomes" id="UP000619479">
    <property type="component" value="Unassembled WGS sequence"/>
</dbReference>
<feature type="domain" description="HTH merR-type" evidence="2">
    <location>
        <begin position="1"/>
        <end position="71"/>
    </location>
</feature>
<comment type="caution">
    <text evidence="3">The sequence shown here is derived from an EMBL/GenBank/DDBJ whole genome shotgun (WGS) entry which is preliminary data.</text>
</comment>
<dbReference type="InterPro" id="IPR009061">
    <property type="entry name" value="DNA-bd_dom_put_sf"/>
</dbReference>
<evidence type="ECO:0000256" key="1">
    <source>
        <dbReference type="ARBA" id="ARBA00023125"/>
    </source>
</evidence>
<name>A0A919M261_9ACTN</name>
<evidence type="ECO:0000313" key="4">
    <source>
        <dbReference type="Proteomes" id="UP000619479"/>
    </source>
</evidence>
<organism evidence="3 4">
    <name type="scientific">Actinoplanes cyaneus</name>
    <dbReference type="NCBI Taxonomy" id="52696"/>
    <lineage>
        <taxon>Bacteria</taxon>
        <taxon>Bacillati</taxon>
        <taxon>Actinomycetota</taxon>
        <taxon>Actinomycetes</taxon>
        <taxon>Micromonosporales</taxon>
        <taxon>Micromonosporaceae</taxon>
        <taxon>Actinoplanes</taxon>
    </lineage>
</organism>
<sequence>MLSIKDFSEMAHLSAQTLRYYHAEGLLVPARVDEQTGYRSYTFDQVEKAMLITVLRQAGLGVKQVRRALGEPGVAAALLAEHTDRVRRERAEQDEALRTARDLLETRPEPCLRHVPAMTVVSKPAPVIRGDDQQGWDLNETVLEAATQDLVRTVESYGAVPAGTPWRTLAPGSAYAGKGPFWLVRVAVRADAATLAALQPVAEVRELDAGEELSITMPGRHSMAKYCTAIGRLLVHPLENAFLDIGRLRHLVREDGVEFSAPIRRAG</sequence>
<dbReference type="PANTHER" id="PTHR30204:SF97">
    <property type="entry name" value="MERR FAMILY REGULATORY PROTEIN"/>
    <property type="match status" value="1"/>
</dbReference>
<evidence type="ECO:0000259" key="2">
    <source>
        <dbReference type="PROSITE" id="PS50937"/>
    </source>
</evidence>
<dbReference type="PANTHER" id="PTHR30204">
    <property type="entry name" value="REDOX-CYCLING DRUG-SENSING TRANSCRIPTIONAL ACTIVATOR SOXR"/>
    <property type="match status" value="1"/>
</dbReference>
<dbReference type="PROSITE" id="PS50937">
    <property type="entry name" value="HTH_MERR_2"/>
    <property type="match status" value="1"/>
</dbReference>
<keyword evidence="4" id="KW-1185">Reference proteome</keyword>
<reference evidence="3" key="1">
    <citation type="submission" date="2021-01" db="EMBL/GenBank/DDBJ databases">
        <title>Whole genome shotgun sequence of Actinoplanes cyaneus NBRC 14990.</title>
        <authorList>
            <person name="Komaki H."/>
            <person name="Tamura T."/>
        </authorList>
    </citation>
    <scope>NUCLEOTIDE SEQUENCE</scope>
    <source>
        <strain evidence="3">NBRC 14990</strain>
    </source>
</reference>
<dbReference type="GO" id="GO:0003677">
    <property type="term" value="F:DNA binding"/>
    <property type="evidence" value="ECO:0007669"/>
    <property type="project" value="UniProtKB-KW"/>
</dbReference>
<dbReference type="InterPro" id="IPR047057">
    <property type="entry name" value="MerR_fam"/>
</dbReference>
<dbReference type="InterPro" id="IPR000551">
    <property type="entry name" value="MerR-type_HTH_dom"/>
</dbReference>
<proteinExistence type="predicted"/>
<evidence type="ECO:0000313" key="3">
    <source>
        <dbReference type="EMBL" id="GID66905.1"/>
    </source>
</evidence>
<dbReference type="AlphaFoldDB" id="A0A919M261"/>
<dbReference type="Pfam" id="PF13411">
    <property type="entry name" value="MerR_1"/>
    <property type="match status" value="1"/>
</dbReference>
<dbReference type="RefSeq" id="WP_203744015.1">
    <property type="nucleotide sequence ID" value="NZ_BAAAUC010000001.1"/>
</dbReference>
<dbReference type="SUPFAM" id="SSF46955">
    <property type="entry name" value="Putative DNA-binding domain"/>
    <property type="match status" value="1"/>
</dbReference>